<accession>A0A1S5SBQ3</accession>
<evidence type="ECO:0000313" key="2">
    <source>
        <dbReference type="Proteomes" id="UP000225537"/>
    </source>
</evidence>
<keyword evidence="2" id="KW-1185">Reference proteome</keyword>
<organism evidence="1 2">
    <name type="scientific">Streptococcus phage IPP36</name>
    <dbReference type="NCBI Taxonomy" id="1916175"/>
    <lineage>
        <taxon>Viruses</taxon>
        <taxon>Duplodnaviria</taxon>
        <taxon>Heunggongvirae</taxon>
        <taxon>Uroviricota</taxon>
        <taxon>Caudoviricetes</taxon>
        <taxon>Ferrettivirinae</taxon>
        <taxon>Spinunavirus</taxon>
        <taxon>Spinunavirus IPP36</taxon>
    </lineage>
</organism>
<sequence>MLKADMIAGALWRSIEKKLITSSAMSKKKSIKIFK</sequence>
<name>A0A1S5SBQ3_9CAUD</name>
<protein>
    <submittedName>
        <fullName evidence="1">Uncharacterized protein</fullName>
    </submittedName>
</protein>
<reference evidence="1 2" key="1">
    <citation type="journal article" date="2017" name="Sci. Rep.">
        <title>Pneumococcal prophages are diverse, but not without structure or history.</title>
        <authorList>
            <person name="Brueggemann A.B."/>
            <person name="Harrold C.L."/>
            <person name="Rezaei Javan R."/>
            <person name="van Tonder A.J."/>
            <person name="McDonnell A.J."/>
            <person name="Edwards B.A."/>
        </authorList>
    </citation>
    <scope>NUCLEOTIDE SEQUENCE [LARGE SCALE GENOMIC DNA]</scope>
</reference>
<proteinExistence type="predicted"/>
<dbReference type="EMBL" id="KY065476">
    <property type="protein sequence ID" value="APD23028.1"/>
    <property type="molecule type" value="Genomic_DNA"/>
</dbReference>
<evidence type="ECO:0000313" key="1">
    <source>
        <dbReference type="EMBL" id="APD23028.1"/>
    </source>
</evidence>
<dbReference type="Proteomes" id="UP000225537">
    <property type="component" value="Segment"/>
</dbReference>
<gene>
    <name evidence="1" type="ORF">IPP36_00003</name>
</gene>